<proteinExistence type="predicted"/>
<evidence type="ECO:0000259" key="3">
    <source>
        <dbReference type="Pfam" id="PF18962"/>
    </source>
</evidence>
<name>A0A3S9MWP1_9FLAO</name>
<gene>
    <name evidence="4" type="ORF">EJ995_05080</name>
</gene>
<keyword evidence="1 2" id="KW-0732">Signal</keyword>
<evidence type="ECO:0000313" key="4">
    <source>
        <dbReference type="EMBL" id="AZQ43635.1"/>
    </source>
</evidence>
<dbReference type="AlphaFoldDB" id="A0A3S9MWP1"/>
<organism evidence="4 5">
    <name type="scientific">Nonlabens ponticola</name>
    <dbReference type="NCBI Taxonomy" id="2496866"/>
    <lineage>
        <taxon>Bacteria</taxon>
        <taxon>Pseudomonadati</taxon>
        <taxon>Bacteroidota</taxon>
        <taxon>Flavobacteriia</taxon>
        <taxon>Flavobacteriales</taxon>
        <taxon>Flavobacteriaceae</taxon>
        <taxon>Nonlabens</taxon>
    </lineage>
</organism>
<dbReference type="InterPro" id="IPR026444">
    <property type="entry name" value="Secre_tail"/>
</dbReference>
<dbReference type="Proteomes" id="UP000279600">
    <property type="component" value="Chromosome"/>
</dbReference>
<feature type="chain" id="PRO_5019276195" evidence="2">
    <location>
        <begin position="20"/>
        <end position="389"/>
    </location>
</feature>
<accession>A0A3S9MWP1</accession>
<protein>
    <submittedName>
        <fullName evidence="4">T9SS type A sorting domain-containing protein</fullName>
    </submittedName>
</protein>
<sequence>MKKLLLFCALIFSAMALNAQTIGIVGPAANGWPGDDNSTPDIELTDNGDGTHTIEGLTLNTGAAKFRTNKNWDEPNYGGDTFPSGNVTGGNIPVAAGVYDITLDLNSNTYTFEDVSTFTEIELVGTADGDTAFEMATTDGVNYTLSTTQLGDTMLQFREVGTTTTYSSADFPSGTATEGGEAINSTSGFYNVSFNLETLAYSFDIPSIGLVGPGAAGWPGEENQTPDIMMSSENGDVYVLEDQVINDGDIKFRQDQDWSVNWGGTAFPEGPAVLNSGDNIPATAGTYDITFSRSNSTYTFTSSTASNDDVAFAGFKVYPNPSSDVWVFENQNELIAGVSVYDQTGKLIYESDDNALRTQFNAGSLSTGLYIAQVTLANGSQRAIRLLKK</sequence>
<evidence type="ECO:0000256" key="2">
    <source>
        <dbReference type="SAM" id="SignalP"/>
    </source>
</evidence>
<dbReference type="OrthoDB" id="975117at2"/>
<dbReference type="EMBL" id="CP034549">
    <property type="protein sequence ID" value="AZQ43635.1"/>
    <property type="molecule type" value="Genomic_DNA"/>
</dbReference>
<evidence type="ECO:0000256" key="1">
    <source>
        <dbReference type="ARBA" id="ARBA00022729"/>
    </source>
</evidence>
<feature type="signal peptide" evidence="2">
    <location>
        <begin position="1"/>
        <end position="19"/>
    </location>
</feature>
<evidence type="ECO:0000313" key="5">
    <source>
        <dbReference type="Proteomes" id="UP000279600"/>
    </source>
</evidence>
<dbReference type="Gene3D" id="2.60.40.3620">
    <property type="match status" value="2"/>
</dbReference>
<keyword evidence="5" id="KW-1185">Reference proteome</keyword>
<reference evidence="4 5" key="1">
    <citation type="submission" date="2018-12" db="EMBL/GenBank/DDBJ databases">
        <title>Complete genome of Nonlabens sp. MJ115.</title>
        <authorList>
            <person name="Choi H.S."/>
            <person name="Jung J."/>
        </authorList>
    </citation>
    <scope>NUCLEOTIDE SEQUENCE [LARGE SCALE GENOMIC DNA]</scope>
    <source>
        <strain evidence="4 5">MJ115</strain>
    </source>
</reference>
<dbReference type="Pfam" id="PF18962">
    <property type="entry name" value="Por_Secre_tail"/>
    <property type="match status" value="1"/>
</dbReference>
<feature type="domain" description="Secretion system C-terminal sorting" evidence="3">
    <location>
        <begin position="317"/>
        <end position="380"/>
    </location>
</feature>
<dbReference type="RefSeq" id="WP_126446280.1">
    <property type="nucleotide sequence ID" value="NZ_CP034549.1"/>
</dbReference>
<dbReference type="KEGG" id="noj:EJ995_05080"/>
<dbReference type="NCBIfam" id="TIGR04183">
    <property type="entry name" value="Por_Secre_tail"/>
    <property type="match status" value="1"/>
</dbReference>